<evidence type="ECO:0000313" key="2">
    <source>
        <dbReference type="Proteomes" id="UP001589575"/>
    </source>
</evidence>
<organism evidence="1 2">
    <name type="scientific">Citricoccus parietis</name>
    <dbReference type="NCBI Taxonomy" id="592307"/>
    <lineage>
        <taxon>Bacteria</taxon>
        <taxon>Bacillati</taxon>
        <taxon>Actinomycetota</taxon>
        <taxon>Actinomycetes</taxon>
        <taxon>Micrococcales</taxon>
        <taxon>Micrococcaceae</taxon>
        <taxon>Citricoccus</taxon>
    </lineage>
</organism>
<reference evidence="1 2" key="1">
    <citation type="submission" date="2024-09" db="EMBL/GenBank/DDBJ databases">
        <authorList>
            <person name="Sun Q."/>
            <person name="Mori K."/>
        </authorList>
    </citation>
    <scope>NUCLEOTIDE SEQUENCE [LARGE SCALE GENOMIC DNA]</scope>
    <source>
        <strain evidence="1 2">CCM 7609</strain>
    </source>
</reference>
<dbReference type="EMBL" id="JBHMFI010000023">
    <property type="protein sequence ID" value="MFB9075475.1"/>
    <property type="molecule type" value="Genomic_DNA"/>
</dbReference>
<proteinExistence type="predicted"/>
<dbReference type="Proteomes" id="UP001589575">
    <property type="component" value="Unassembled WGS sequence"/>
</dbReference>
<protein>
    <submittedName>
        <fullName evidence="1">Uncharacterized protein</fullName>
    </submittedName>
</protein>
<comment type="caution">
    <text evidence="1">The sequence shown here is derived from an EMBL/GenBank/DDBJ whole genome shotgun (WGS) entry which is preliminary data.</text>
</comment>
<keyword evidence="2" id="KW-1185">Reference proteome</keyword>
<gene>
    <name evidence="1" type="ORF">ACFFX0_31655</name>
</gene>
<evidence type="ECO:0000313" key="1">
    <source>
        <dbReference type="EMBL" id="MFB9075475.1"/>
    </source>
</evidence>
<accession>A0ABV5G960</accession>
<name>A0ABV5G960_9MICC</name>
<sequence>MKFLNNGYQSGWPHQRVPLGVFGSDAWLHCGGVSFRSRRH</sequence>